<keyword evidence="11" id="KW-1185">Reference proteome</keyword>
<feature type="compositionally biased region" description="Pro residues" evidence="8">
    <location>
        <begin position="138"/>
        <end position="148"/>
    </location>
</feature>
<dbReference type="InterPro" id="IPR001356">
    <property type="entry name" value="HD"/>
</dbReference>
<evidence type="ECO:0000313" key="11">
    <source>
        <dbReference type="Proteomes" id="UP000596742"/>
    </source>
</evidence>
<keyword evidence="4" id="KW-0508">mRNA splicing</keyword>
<feature type="DNA-binding region" description="Homeobox" evidence="6">
    <location>
        <begin position="2073"/>
        <end position="2132"/>
    </location>
</feature>
<feature type="compositionally biased region" description="Polar residues" evidence="8">
    <location>
        <begin position="190"/>
        <end position="202"/>
    </location>
</feature>
<evidence type="ECO:0000313" key="10">
    <source>
        <dbReference type="EMBL" id="VDI66437.1"/>
    </source>
</evidence>
<feature type="region of interest" description="Disordered" evidence="8">
    <location>
        <begin position="2324"/>
        <end position="2343"/>
    </location>
</feature>
<dbReference type="InterPro" id="IPR031801">
    <property type="entry name" value="VIR_N"/>
</dbReference>
<evidence type="ECO:0000256" key="2">
    <source>
        <dbReference type="ARBA" id="ARBA00008371"/>
    </source>
</evidence>
<reference evidence="10" key="1">
    <citation type="submission" date="2018-11" db="EMBL/GenBank/DDBJ databases">
        <authorList>
            <person name="Alioto T."/>
            <person name="Alioto T."/>
        </authorList>
    </citation>
    <scope>NUCLEOTIDE SEQUENCE</scope>
</reference>
<dbReference type="Gene3D" id="1.10.10.60">
    <property type="entry name" value="Homeodomain-like"/>
    <property type="match status" value="1"/>
</dbReference>
<comment type="caution">
    <text evidence="10">The sequence shown here is derived from an EMBL/GenBank/DDBJ whole genome shotgun (WGS) entry which is preliminary data.</text>
</comment>
<feature type="compositionally biased region" description="Basic and acidic residues" evidence="8">
    <location>
        <begin position="2128"/>
        <end position="2148"/>
    </location>
</feature>
<feature type="compositionally biased region" description="Basic and acidic residues" evidence="8">
    <location>
        <begin position="266"/>
        <end position="345"/>
    </location>
</feature>
<proteinExistence type="inferred from homology"/>
<keyword evidence="6 7" id="KW-0371">Homeobox</keyword>
<dbReference type="SMART" id="SM00389">
    <property type="entry name" value="HOX"/>
    <property type="match status" value="1"/>
</dbReference>
<evidence type="ECO:0000256" key="7">
    <source>
        <dbReference type="RuleBase" id="RU000682"/>
    </source>
</evidence>
<evidence type="ECO:0000256" key="4">
    <source>
        <dbReference type="ARBA" id="ARBA00023187"/>
    </source>
</evidence>
<name>A0A8B6GNB2_MYTGA</name>
<dbReference type="Pfam" id="PF00046">
    <property type="entry name" value="Homeodomain"/>
    <property type="match status" value="1"/>
</dbReference>
<keyword evidence="5 6" id="KW-0539">Nucleus</keyword>
<dbReference type="SUPFAM" id="SSF46689">
    <property type="entry name" value="Homeodomain-like"/>
    <property type="match status" value="1"/>
</dbReference>
<gene>
    <name evidence="10" type="ORF">MGAL_10B049468</name>
</gene>
<feature type="region of interest" description="Disordered" evidence="8">
    <location>
        <begin position="2046"/>
        <end position="2078"/>
    </location>
</feature>
<accession>A0A8B6GNB2</accession>
<feature type="region of interest" description="Disordered" evidence="8">
    <location>
        <begin position="133"/>
        <end position="439"/>
    </location>
</feature>
<feature type="region of interest" description="Disordered" evidence="8">
    <location>
        <begin position="2127"/>
        <end position="2177"/>
    </location>
</feature>
<dbReference type="Proteomes" id="UP000596742">
    <property type="component" value="Unassembled WGS sequence"/>
</dbReference>
<dbReference type="InterPro" id="IPR009057">
    <property type="entry name" value="Homeodomain-like_sf"/>
</dbReference>
<dbReference type="Pfam" id="PF15912">
    <property type="entry name" value="VIR_N"/>
    <property type="match status" value="1"/>
</dbReference>
<dbReference type="EMBL" id="UYJE01008710">
    <property type="protein sequence ID" value="VDI66437.1"/>
    <property type="molecule type" value="Genomic_DNA"/>
</dbReference>
<feature type="compositionally biased region" description="Basic residues" evidence="8">
    <location>
        <begin position="348"/>
        <end position="364"/>
    </location>
</feature>
<feature type="region of interest" description="Disordered" evidence="8">
    <location>
        <begin position="2190"/>
        <end position="2215"/>
    </location>
</feature>
<dbReference type="GO" id="GO:0003723">
    <property type="term" value="F:RNA binding"/>
    <property type="evidence" value="ECO:0007669"/>
    <property type="project" value="TreeGrafter"/>
</dbReference>
<evidence type="ECO:0000256" key="6">
    <source>
        <dbReference type="PROSITE-ProRule" id="PRU00108"/>
    </source>
</evidence>
<evidence type="ECO:0000259" key="9">
    <source>
        <dbReference type="PROSITE" id="PS50071"/>
    </source>
</evidence>
<evidence type="ECO:0000256" key="3">
    <source>
        <dbReference type="ARBA" id="ARBA00022664"/>
    </source>
</evidence>
<dbReference type="GO" id="GO:0003677">
    <property type="term" value="F:DNA binding"/>
    <property type="evidence" value="ECO:0007669"/>
    <property type="project" value="UniProtKB-UniRule"/>
</dbReference>
<feature type="compositionally biased region" description="Basic and acidic residues" evidence="8">
    <location>
        <begin position="232"/>
        <end position="246"/>
    </location>
</feature>
<comment type="subcellular location">
    <subcellularLocation>
        <location evidence="1 6 7">Nucleus</location>
    </subcellularLocation>
</comment>
<dbReference type="GO" id="GO:0008380">
    <property type="term" value="P:RNA splicing"/>
    <property type="evidence" value="ECO:0007669"/>
    <property type="project" value="UniProtKB-KW"/>
</dbReference>
<dbReference type="CDD" id="cd00086">
    <property type="entry name" value="homeodomain"/>
    <property type="match status" value="1"/>
</dbReference>
<dbReference type="PANTHER" id="PTHR23185">
    <property type="entry name" value="PROTEIN VIRILIZER HOMOLOG"/>
    <property type="match status" value="1"/>
</dbReference>
<dbReference type="PANTHER" id="PTHR23185:SF0">
    <property type="entry name" value="PROTEIN VIRILIZER HOMOLOG"/>
    <property type="match status" value="1"/>
</dbReference>
<evidence type="ECO:0000256" key="1">
    <source>
        <dbReference type="ARBA" id="ARBA00004123"/>
    </source>
</evidence>
<evidence type="ECO:0000256" key="8">
    <source>
        <dbReference type="SAM" id="MobiDB-lite"/>
    </source>
</evidence>
<feature type="compositionally biased region" description="Basic residues" evidence="8">
    <location>
        <begin position="373"/>
        <end position="403"/>
    </location>
</feature>
<keyword evidence="6 7" id="KW-0238">DNA-binding</keyword>
<dbReference type="GO" id="GO:0006397">
    <property type="term" value="P:mRNA processing"/>
    <property type="evidence" value="ECO:0007669"/>
    <property type="project" value="UniProtKB-KW"/>
</dbReference>
<keyword evidence="3" id="KW-0507">mRNA processing</keyword>
<feature type="compositionally biased region" description="Polar residues" evidence="8">
    <location>
        <begin position="2326"/>
        <end position="2343"/>
    </location>
</feature>
<sequence>MADTGQEPELLFFDTFSHESAEELNLDLVQFPRPVIIQEIRVIPLQTKVEADVPGGVRLGATNPSIFKLELFVNNLSKPNAATFESLGVLDYKENVNIQLKTDSEVPTDGLILKGWYNTITVAIYGELTIVKQDHHSSPPPPPPPQPRAKPQTVEPRSAVSGEIPLQEWETTRPGAKPPPAQHPLDYIQEQVNLQKKQQAMVQMSHPPPQTGPGSQRQMISPAGQTAGEGYRGPDDRHPPQHRDILQEFIQSPKLMGHGEGSGSQRDFKDDRRDREFDRYDDRSRDSYDYRKKDEYERSRENSHDRDVRDNSREREKERRKKEAWERFRKRENEKSRDYSERDWNRSPARKSVSRSRSRSRSRSYSRSPARSRTPRRSMSPRRTRSPRRSPSRSPRRSPRRQRSNTPNMTPVRSPEPAHPRSPSPSPQRSRSESFEEPPVHAVQVPTVIHQLRDAPVPIGIIQPPPMREFPIMPPEEEHNAGDIMDDGEQEYLEPLTPDQGGMFETSDGELQDDNYENISSDEDMMEPSELAGIDMYEITDELTDDSWTYDIGNYNPFRAEVTPLTTFPDISQTKFEQEKQVLIKHREKPEEAVTLLTFIEQFTDADHHAKWIESMESVPGLLPKGLFYLLYKDNRKDILDTLTEWTLEGLNLEQVISQPDAAYKVRHLKMGIRVAASLCSCDEAVATNVLSRDVQHKLLNIFTDQYTSFSVKLQIVQALDQSTRLSCGMDWLLGKHSLQDNTGQETCYQRILNVMQTKQVVRVMVALTAIIKKVHYYEIMSRLSAFTERVISIDISKDDNINDEDCQEMIKTVADITKVFSIAPHLISQPKRGLPGKTMFEVAEPISDPYPNLYHYANKCHLLQSLLVLISSPVTGNHPIILSSIINLLQLFLHTHHGLLYLSSQTEVTNSIVKFLIHGPDYGRDDSDDNPLQIFGVEVIHHLQTLQYIDQLNEFHNKEDTELDDSGALATLHNLYTMTVTAVGRDALVRVFSADYNIKSLLPFIELTGSEERDAKLKKSVCASYSLQLLLLVIRNSCDVGLLEKFSNRLVQICEADYSSKLLELQEWLAPIKYITSYNYDGVSSAVQQLKQVVEGMQKIPRPLITTCRILRHMTIPKETEYPEDVPEEIKYKYALLDVYGEDAFPIFITILQFKDLTSLSVLFELHTIMCSVPLSSYFIEDIHQIQKNVIGTLLAYTQPVITAKDTDEALTESLWTKTMKELIKYTTKAPYTYLSGLLMISELLPLPLPLQTEEKLTEEEISLAVNSRKLWSAHLHSLSPQIQEMIRILATSTCQPLQQVLRRVCWQLSDLSASAATMVTKCVLDMVVTSFETLGAKPFPVEGAEEGGNQESRIERVASPYASKMLNLLAFVLAHPPIKCATLHLMLKAGSGSDEKYGELLTQFLEILNSVCDRLPHVQAQECIVSIIQSLCDVEVSMLTGSSEFTDKQIAYSLPQPSDMVMITTALLDHMGSADHNYASILPCVKTLVMLTDHDYGFYFLKKVLEQKTTALGRLMVRINTTFSKDSSDCLLTLSTLLEFLRLLVSVESPMAGITVTRTYTLSQKELHQVLSWNPSMENHPLLDLEKLLEEFAKEDEAMKSLLDSMTALMKMLREPETVQDKKTSNPTISIYVTHPAKTAQTGQKFYFEKKENEKETDSVPEPANIEPESLSNLFVMRSVYEISNMEDERLNEAYWLSNPITDEADVEPDLIRMDMEEICSKYCPDYNLEEELKKTTVSSNEEVTKPRRLRHGDRRKSQEINLYRGKGLKRPFVAPMRGRGITRGLLNNSGRSDNFRCRPPNTSRPPSMHVDDFMKLEKGGNYEEWISRITSLKMFHIESFIRIFWDPNNNVQQSIFNHFSFHMNIGDKENLTVYVSSVEVLELSILLDLAVPMDCSYILSKEVPSVSGEFRVGPSHRKNNYWSKDKTKSPRALIYKIRIYNFKKKREKIHKAYYGYAKHNNQISIYPGEKCNKIIYRHLRSPQVFDLRWMLEVENFRRMVHPSGLFHGSSDFNQDHSGGMLYYPTATRPDKANPFIDWGKRTVSPPAMSVESKSDGEDEDEEYRPFTPPPPRERLSYTRYQLELLNGIYAKVRYPNSSQKQLIAKRVGITREQVKIWFQNRRRKDVVGKDKKSDDEDKNKNKSEDESSDISKSLSDCESISEDDPSSKEGNMVPTVVMKGIIGELKRYEKEAPKGKKKKKSKSMKQKQTKKNISSALLHSSYDMISPPNQVIPNGVVNRTTNKLNHSLRSSAFESPKESQALKYPTSVSTFLEHYSLHGNPNQPPFPMSGHSGLGPVHSGCDLPVLSDLLSFKTGLESRTDDTLINSNTSPRSGQPNRQITCDNQGSLTIPYGLNRFYPLPFIAEQPLLLSTLRHSESFRHHMLPQSGYPEEQSVFQALPISALNNPYYAPTSSVAWSNQMQPSNFTQL</sequence>
<organism evidence="10 11">
    <name type="scientific">Mytilus galloprovincialis</name>
    <name type="common">Mediterranean mussel</name>
    <dbReference type="NCBI Taxonomy" id="29158"/>
    <lineage>
        <taxon>Eukaryota</taxon>
        <taxon>Metazoa</taxon>
        <taxon>Spiralia</taxon>
        <taxon>Lophotrochozoa</taxon>
        <taxon>Mollusca</taxon>
        <taxon>Bivalvia</taxon>
        <taxon>Autobranchia</taxon>
        <taxon>Pteriomorphia</taxon>
        <taxon>Mytilida</taxon>
        <taxon>Mytiloidea</taxon>
        <taxon>Mytilidae</taxon>
        <taxon>Mytilinae</taxon>
        <taxon>Mytilus</taxon>
    </lineage>
</organism>
<dbReference type="InterPro" id="IPR026736">
    <property type="entry name" value="Virilizer"/>
</dbReference>
<dbReference type="GO" id="GO:0036396">
    <property type="term" value="C:RNA N6-methyladenosine methyltransferase complex"/>
    <property type="evidence" value="ECO:0007669"/>
    <property type="project" value="TreeGrafter"/>
</dbReference>
<protein>
    <recommendedName>
        <fullName evidence="9">Homeobox domain-containing protein</fullName>
    </recommendedName>
</protein>
<evidence type="ECO:0000256" key="5">
    <source>
        <dbReference type="ARBA" id="ARBA00023242"/>
    </source>
</evidence>
<dbReference type="GO" id="GO:0005634">
    <property type="term" value="C:nucleus"/>
    <property type="evidence" value="ECO:0007669"/>
    <property type="project" value="UniProtKB-SubCell"/>
</dbReference>
<feature type="domain" description="Homeobox" evidence="9">
    <location>
        <begin position="2071"/>
        <end position="2131"/>
    </location>
</feature>
<dbReference type="PROSITE" id="PS50071">
    <property type="entry name" value="HOMEOBOX_2"/>
    <property type="match status" value="1"/>
</dbReference>
<dbReference type="OrthoDB" id="2011702at2759"/>
<feature type="compositionally biased region" description="Basic residues" evidence="8">
    <location>
        <begin position="2198"/>
        <end position="2213"/>
    </location>
</feature>
<comment type="similarity">
    <text evidence="2">Belongs to the vir family.</text>
</comment>